<reference evidence="1" key="1">
    <citation type="submission" date="2016-11" db="EMBL/GenBank/DDBJ databases">
        <authorList>
            <person name="Varghese N."/>
            <person name="Submissions S."/>
        </authorList>
    </citation>
    <scope>NUCLEOTIDE SEQUENCE [LARGE SCALE GENOMIC DNA]</scope>
    <source>
        <strain evidence="1">DSM 16785</strain>
    </source>
</reference>
<dbReference type="InterPro" id="IPR019657">
    <property type="entry name" value="ComFB"/>
</dbReference>
<accession>A0A1M4SN03</accession>
<sequence>MLIEKYHIFNVLEHLVEDITNEMFSMPNVDMCVCDRCRADVIALALNHLNPKYVVTEKGRIFSELETYTFQMRAEVLTEVLKAMEKVKRKPSHSLEESLYKEVNVDLDKLEKHFKDVQKKNNQK</sequence>
<dbReference type="AlphaFoldDB" id="A0A1M4SN03"/>
<organism evidence="1 2">
    <name type="scientific">Marinitoga hydrogenitolerans (strain DSM 16785 / JCM 12826 / AT1271)</name>
    <dbReference type="NCBI Taxonomy" id="1122195"/>
    <lineage>
        <taxon>Bacteria</taxon>
        <taxon>Thermotogati</taxon>
        <taxon>Thermotogota</taxon>
        <taxon>Thermotogae</taxon>
        <taxon>Petrotogales</taxon>
        <taxon>Petrotogaceae</taxon>
        <taxon>Marinitoga</taxon>
    </lineage>
</organism>
<dbReference type="Pfam" id="PF10719">
    <property type="entry name" value="ComFB"/>
    <property type="match status" value="1"/>
</dbReference>
<protein>
    <submittedName>
        <fullName evidence="1">Competence protein ComFB</fullName>
    </submittedName>
</protein>
<comment type="caution">
    <text evidence="1">The sequence shown here is derived from an EMBL/GenBank/DDBJ whole genome shotgun (WGS) entry which is preliminary data.</text>
</comment>
<dbReference type="EMBL" id="FQUI01000002">
    <property type="protein sequence ID" value="SHE33654.1"/>
    <property type="molecule type" value="Genomic_DNA"/>
</dbReference>
<evidence type="ECO:0000313" key="1">
    <source>
        <dbReference type="EMBL" id="SHE33654.1"/>
    </source>
</evidence>
<keyword evidence="2" id="KW-1185">Reference proteome</keyword>
<dbReference type="OrthoDB" id="5616024at2"/>
<dbReference type="RefSeq" id="WP_072862586.1">
    <property type="nucleotide sequence ID" value="NZ_FQUI01000002.1"/>
</dbReference>
<name>A0A1M4SN03_MARH1</name>
<dbReference type="STRING" id="1122195.SAMN02745164_00244"/>
<proteinExistence type="predicted"/>
<evidence type="ECO:0000313" key="2">
    <source>
        <dbReference type="Proteomes" id="UP000184334"/>
    </source>
</evidence>
<dbReference type="Proteomes" id="UP000184334">
    <property type="component" value="Unassembled WGS sequence"/>
</dbReference>
<gene>
    <name evidence="1" type="ORF">SAMN02745164_00244</name>
</gene>